<proteinExistence type="inferred from homology"/>
<protein>
    <recommendedName>
        <fullName evidence="7">MICOS complex subunit</fullName>
    </recommendedName>
</protein>
<comment type="caution">
    <text evidence="9">The sequence shown here is derived from an EMBL/GenBank/DDBJ whole genome shotgun (WGS) entry which is preliminary data.</text>
</comment>
<comment type="subunit">
    <text evidence="7">Component of the mitochondrial contact site and cristae organizing system (MICOS) complex.</text>
</comment>
<keyword evidence="6" id="KW-0472">Membrane</keyword>
<evidence type="ECO:0000256" key="3">
    <source>
        <dbReference type="ARBA" id="ARBA00022692"/>
    </source>
</evidence>
<evidence type="ECO:0000256" key="1">
    <source>
        <dbReference type="ARBA" id="ARBA00004325"/>
    </source>
</evidence>
<dbReference type="AlphaFoldDB" id="A0A8K0K0M5"/>
<keyword evidence="4" id="KW-1133">Transmembrane helix</keyword>
<comment type="function">
    <text evidence="7">Component of the MICOS complex, a large protein complex of the mitochondrial inner membrane that plays crucial roles in the maintenance of crista junctions, inner membrane architecture, and formation of contact sites to the outer membrane.</text>
</comment>
<keyword evidence="5 7" id="KW-0496">Mitochondrion</keyword>
<accession>A0A8K0K0M5</accession>
<evidence type="ECO:0000313" key="9">
    <source>
        <dbReference type="EMBL" id="KAG8226044.1"/>
    </source>
</evidence>
<feature type="compositionally biased region" description="Basic and acidic residues" evidence="8">
    <location>
        <begin position="200"/>
        <end position="213"/>
    </location>
</feature>
<feature type="non-terminal residue" evidence="9">
    <location>
        <position position="240"/>
    </location>
</feature>
<dbReference type="PANTHER" id="PTHR14564">
    <property type="entry name" value="MICOS COMPLEX SUBUNIT MIC26 / MIC27 FAMILY MEMBER"/>
    <property type="match status" value="1"/>
</dbReference>
<keyword evidence="10" id="KW-1185">Reference proteome</keyword>
<gene>
    <name evidence="9" type="ORF">J437_LFUL005405</name>
</gene>
<reference evidence="9" key="1">
    <citation type="submission" date="2013-04" db="EMBL/GenBank/DDBJ databases">
        <authorList>
            <person name="Qu J."/>
            <person name="Murali S.C."/>
            <person name="Bandaranaike D."/>
            <person name="Bellair M."/>
            <person name="Blankenburg K."/>
            <person name="Chao H."/>
            <person name="Dinh H."/>
            <person name="Doddapaneni H."/>
            <person name="Downs B."/>
            <person name="Dugan-Rocha S."/>
            <person name="Elkadiri S."/>
            <person name="Gnanaolivu R.D."/>
            <person name="Hernandez B."/>
            <person name="Javaid M."/>
            <person name="Jayaseelan J.C."/>
            <person name="Lee S."/>
            <person name="Li M."/>
            <person name="Ming W."/>
            <person name="Munidasa M."/>
            <person name="Muniz J."/>
            <person name="Nguyen L."/>
            <person name="Ongeri F."/>
            <person name="Osuji N."/>
            <person name="Pu L.-L."/>
            <person name="Puazo M."/>
            <person name="Qu C."/>
            <person name="Quiroz J."/>
            <person name="Raj R."/>
            <person name="Weissenberger G."/>
            <person name="Xin Y."/>
            <person name="Zou X."/>
            <person name="Han Y."/>
            <person name="Richards S."/>
            <person name="Worley K."/>
            <person name="Muzny D."/>
            <person name="Gibbs R."/>
        </authorList>
    </citation>
    <scope>NUCLEOTIDE SEQUENCE</scope>
    <source>
        <strain evidence="9">Sampled in the wild</strain>
    </source>
</reference>
<dbReference type="Pfam" id="PF09769">
    <property type="entry name" value="ApoO"/>
    <property type="match status" value="1"/>
</dbReference>
<evidence type="ECO:0000256" key="2">
    <source>
        <dbReference type="ARBA" id="ARBA00010904"/>
    </source>
</evidence>
<dbReference type="OrthoDB" id="5973346at2759"/>
<dbReference type="GO" id="GO:0061617">
    <property type="term" value="C:MICOS complex"/>
    <property type="evidence" value="ECO:0007669"/>
    <property type="project" value="UniProtKB-UniRule"/>
</dbReference>
<evidence type="ECO:0000256" key="5">
    <source>
        <dbReference type="ARBA" id="ARBA00023128"/>
    </source>
</evidence>
<feature type="region of interest" description="Disordered" evidence="8">
    <location>
        <begin position="200"/>
        <end position="240"/>
    </location>
</feature>
<sequence length="240" mass="26232">MEINFDMPLSCFQIMKKIILPTAVIAAAPVIASSKDSVAAKECSEPSKLIKPSELPIYGQPQVASKPPEPEPKRSELEEAISVVRKELWVYVDDLHRYKEKVVEYVETGKAHTEFIIDFLKEEQNYLPRAGAIGLGGLTGLVLGLRGGFFRRLFYGSIGAGGMASLCYPREAAQYSTEAYQAAKKYAVIGYNFAVGVKPESKGVESNPPEKKAAPVQEQKVASPVKKPVGANDQSNPRDK</sequence>
<dbReference type="EMBL" id="KZ308265">
    <property type="protein sequence ID" value="KAG8226044.1"/>
    <property type="molecule type" value="Genomic_DNA"/>
</dbReference>
<evidence type="ECO:0000256" key="6">
    <source>
        <dbReference type="ARBA" id="ARBA00023136"/>
    </source>
</evidence>
<comment type="subcellular location">
    <subcellularLocation>
        <location evidence="7">Mitochondrion inner membrane</location>
    </subcellularLocation>
    <subcellularLocation>
        <location evidence="1">Mitochondrion membrane</location>
    </subcellularLocation>
</comment>
<reference evidence="9" key="2">
    <citation type="submission" date="2017-10" db="EMBL/GenBank/DDBJ databases">
        <title>Ladona fulva Genome sequencing and assembly.</title>
        <authorList>
            <person name="Murali S."/>
            <person name="Richards S."/>
            <person name="Bandaranaike D."/>
            <person name="Bellair M."/>
            <person name="Blankenburg K."/>
            <person name="Chao H."/>
            <person name="Dinh H."/>
            <person name="Doddapaneni H."/>
            <person name="Dugan-Rocha S."/>
            <person name="Elkadiri S."/>
            <person name="Gnanaolivu R."/>
            <person name="Hernandez B."/>
            <person name="Skinner E."/>
            <person name="Javaid M."/>
            <person name="Lee S."/>
            <person name="Li M."/>
            <person name="Ming W."/>
            <person name="Munidasa M."/>
            <person name="Muniz J."/>
            <person name="Nguyen L."/>
            <person name="Hughes D."/>
            <person name="Osuji N."/>
            <person name="Pu L.-L."/>
            <person name="Puazo M."/>
            <person name="Qu C."/>
            <person name="Quiroz J."/>
            <person name="Raj R."/>
            <person name="Weissenberger G."/>
            <person name="Xin Y."/>
            <person name="Zou X."/>
            <person name="Han Y."/>
            <person name="Worley K."/>
            <person name="Muzny D."/>
            <person name="Gibbs R."/>
        </authorList>
    </citation>
    <scope>NUCLEOTIDE SEQUENCE</scope>
    <source>
        <strain evidence="9">Sampled in the wild</strain>
    </source>
</reference>
<dbReference type="Proteomes" id="UP000792457">
    <property type="component" value="Unassembled WGS sequence"/>
</dbReference>
<dbReference type="InterPro" id="IPR019166">
    <property type="entry name" value="MIC26/MIC27"/>
</dbReference>
<evidence type="ECO:0000313" key="10">
    <source>
        <dbReference type="Proteomes" id="UP000792457"/>
    </source>
</evidence>
<name>A0A8K0K0M5_LADFU</name>
<dbReference type="GO" id="GO:0042407">
    <property type="term" value="P:cristae formation"/>
    <property type="evidence" value="ECO:0007669"/>
    <property type="project" value="InterPro"/>
</dbReference>
<organism evidence="9 10">
    <name type="scientific">Ladona fulva</name>
    <name type="common">Scarce chaser dragonfly</name>
    <name type="synonym">Libellula fulva</name>
    <dbReference type="NCBI Taxonomy" id="123851"/>
    <lineage>
        <taxon>Eukaryota</taxon>
        <taxon>Metazoa</taxon>
        <taxon>Ecdysozoa</taxon>
        <taxon>Arthropoda</taxon>
        <taxon>Hexapoda</taxon>
        <taxon>Insecta</taxon>
        <taxon>Pterygota</taxon>
        <taxon>Palaeoptera</taxon>
        <taxon>Odonata</taxon>
        <taxon>Epiprocta</taxon>
        <taxon>Anisoptera</taxon>
        <taxon>Libelluloidea</taxon>
        <taxon>Libellulidae</taxon>
        <taxon>Ladona</taxon>
    </lineage>
</organism>
<keyword evidence="7" id="KW-0999">Mitochondrion inner membrane</keyword>
<comment type="similarity">
    <text evidence="2">Belongs to the apolipoprotein O/MICOS complex subunit Mic27 family.</text>
</comment>
<evidence type="ECO:0000256" key="7">
    <source>
        <dbReference type="RuleBase" id="RU363021"/>
    </source>
</evidence>
<dbReference type="InterPro" id="IPR033182">
    <property type="entry name" value="MIC26/MIC27_animal"/>
</dbReference>
<evidence type="ECO:0000256" key="8">
    <source>
        <dbReference type="SAM" id="MobiDB-lite"/>
    </source>
</evidence>
<evidence type="ECO:0000256" key="4">
    <source>
        <dbReference type="ARBA" id="ARBA00022989"/>
    </source>
</evidence>
<keyword evidence="3" id="KW-0812">Transmembrane</keyword>